<dbReference type="AlphaFoldDB" id="A0A5E8BHE3"/>
<feature type="compositionally biased region" description="Basic and acidic residues" evidence="9">
    <location>
        <begin position="338"/>
        <end position="351"/>
    </location>
</feature>
<keyword evidence="7" id="KW-0539">Nucleus</keyword>
<protein>
    <recommendedName>
        <fullName evidence="3">rRNA-processing protein EFG1</fullName>
    </recommendedName>
    <alternativeName>
        <fullName evidence="4">rRNA-processing protein efg1</fullName>
    </alternativeName>
</protein>
<gene>
    <name evidence="10" type="ORF">SAPINGB_P002690</name>
</gene>
<keyword evidence="6 8" id="KW-0175">Coiled coil</keyword>
<evidence type="ECO:0000256" key="5">
    <source>
        <dbReference type="ARBA" id="ARBA00022552"/>
    </source>
</evidence>
<evidence type="ECO:0000256" key="9">
    <source>
        <dbReference type="SAM" id="MobiDB-lite"/>
    </source>
</evidence>
<comment type="subcellular location">
    <subcellularLocation>
        <location evidence="1">Nucleus</location>
        <location evidence="1">Nucleolus</location>
    </subcellularLocation>
</comment>
<evidence type="ECO:0000256" key="6">
    <source>
        <dbReference type="ARBA" id="ARBA00023054"/>
    </source>
</evidence>
<proteinExistence type="inferred from homology"/>
<accession>A0A5E8BHE3</accession>
<feature type="region of interest" description="Disordered" evidence="9">
    <location>
        <begin position="221"/>
        <end position="393"/>
    </location>
</feature>
<reference evidence="10 11" key="1">
    <citation type="submission" date="2019-09" db="EMBL/GenBank/DDBJ databases">
        <authorList>
            <person name="Brejova B."/>
        </authorList>
    </citation>
    <scope>NUCLEOTIDE SEQUENCE [LARGE SCALE GENOMIC DNA]</scope>
</reference>
<dbReference type="InterPro" id="IPR019310">
    <property type="entry name" value="Efg1"/>
</dbReference>
<feature type="compositionally biased region" description="Basic residues" evidence="9">
    <location>
        <begin position="352"/>
        <end position="367"/>
    </location>
</feature>
<feature type="region of interest" description="Disordered" evidence="9">
    <location>
        <begin position="1"/>
        <end position="60"/>
    </location>
</feature>
<dbReference type="RefSeq" id="XP_031853299.1">
    <property type="nucleotide sequence ID" value="XM_031997408.1"/>
</dbReference>
<dbReference type="GO" id="GO:0030688">
    <property type="term" value="C:preribosome, small subunit precursor"/>
    <property type="evidence" value="ECO:0007669"/>
    <property type="project" value="TreeGrafter"/>
</dbReference>
<dbReference type="InterPro" id="IPR050786">
    <property type="entry name" value="EFG1_rRNA-proc"/>
</dbReference>
<feature type="coiled-coil region" evidence="8">
    <location>
        <begin position="77"/>
        <end position="104"/>
    </location>
</feature>
<feature type="compositionally biased region" description="Acidic residues" evidence="9">
    <location>
        <begin position="244"/>
        <end position="266"/>
    </location>
</feature>
<sequence>MTTEPNNKRKQNNKNSNYNPKRQRYSGNGNSKHHGPRRGAAGSGSYEVQAVTGTAGTSRLRRKIRDTERLLRNGKFLENNAEKRAEVERALGALRAQLEDAEALQRAREMATKYHKIRFVERKKALRRVVQEVKAIAAAATAAANTKTDDEKNNEIKNQDKLRALEVDLYYTIVFPRSENYVSLYPTSDEPEDAQVRNRVRETVRREIRKMMDVEVLPSGFVIVEETGEDTKPEVSEDGKDTRNEDEEEKDEEEKKDEEDDDEEEKETEKTRKEVMSKKKKQTGPRPSSRAIEYADELRRKVVDDSQVFISPEIVIAERKKEGVKKEKKKEEEEEDTKDIKVEEKVNDEKKKNKNNKNNKNIKKEKKEKKEKNVKKEETDAGEKENDEFFEKQ</sequence>
<keyword evidence="5" id="KW-0698">rRNA processing</keyword>
<dbReference type="OrthoDB" id="47732at2759"/>
<keyword evidence="11" id="KW-1185">Reference proteome</keyword>
<evidence type="ECO:0000313" key="10">
    <source>
        <dbReference type="EMBL" id="VVT50282.1"/>
    </source>
</evidence>
<evidence type="ECO:0000256" key="2">
    <source>
        <dbReference type="ARBA" id="ARBA00006916"/>
    </source>
</evidence>
<dbReference type="Pfam" id="PF10153">
    <property type="entry name" value="Efg1"/>
    <property type="match status" value="1"/>
</dbReference>
<dbReference type="Proteomes" id="UP000398389">
    <property type="component" value="Unassembled WGS sequence"/>
</dbReference>
<evidence type="ECO:0000256" key="1">
    <source>
        <dbReference type="ARBA" id="ARBA00004604"/>
    </source>
</evidence>
<dbReference type="GO" id="GO:0005730">
    <property type="term" value="C:nucleolus"/>
    <property type="evidence" value="ECO:0007669"/>
    <property type="project" value="UniProtKB-SubCell"/>
</dbReference>
<organism evidence="10 11">
    <name type="scientific">Magnusiomyces paraingens</name>
    <dbReference type="NCBI Taxonomy" id="2606893"/>
    <lineage>
        <taxon>Eukaryota</taxon>
        <taxon>Fungi</taxon>
        <taxon>Dikarya</taxon>
        <taxon>Ascomycota</taxon>
        <taxon>Saccharomycotina</taxon>
        <taxon>Dipodascomycetes</taxon>
        <taxon>Dipodascales</taxon>
        <taxon>Dipodascaceae</taxon>
        <taxon>Magnusiomyces</taxon>
    </lineage>
</organism>
<feature type="compositionally biased region" description="Basic and acidic residues" evidence="9">
    <location>
        <begin position="229"/>
        <end position="243"/>
    </location>
</feature>
<feature type="compositionally biased region" description="Basic and acidic residues" evidence="9">
    <location>
        <begin position="267"/>
        <end position="277"/>
    </location>
</feature>
<evidence type="ECO:0000256" key="8">
    <source>
        <dbReference type="SAM" id="Coils"/>
    </source>
</evidence>
<evidence type="ECO:0000256" key="4">
    <source>
        <dbReference type="ARBA" id="ARBA00019827"/>
    </source>
</evidence>
<dbReference type="GO" id="GO:0000462">
    <property type="term" value="P:maturation of SSU-rRNA from tricistronic rRNA transcript (SSU-rRNA, 5.8S rRNA, LSU-rRNA)"/>
    <property type="evidence" value="ECO:0007669"/>
    <property type="project" value="TreeGrafter"/>
</dbReference>
<evidence type="ECO:0000256" key="7">
    <source>
        <dbReference type="ARBA" id="ARBA00023242"/>
    </source>
</evidence>
<dbReference type="EMBL" id="CABVLU010000002">
    <property type="protein sequence ID" value="VVT50282.1"/>
    <property type="molecule type" value="Genomic_DNA"/>
</dbReference>
<evidence type="ECO:0000256" key="3">
    <source>
        <dbReference type="ARBA" id="ARBA00018689"/>
    </source>
</evidence>
<feature type="compositionally biased region" description="Basic and acidic residues" evidence="9">
    <location>
        <begin position="368"/>
        <end position="393"/>
    </location>
</feature>
<evidence type="ECO:0000313" key="11">
    <source>
        <dbReference type="Proteomes" id="UP000398389"/>
    </source>
</evidence>
<feature type="compositionally biased region" description="Basic and acidic residues" evidence="9">
    <location>
        <begin position="316"/>
        <end position="331"/>
    </location>
</feature>
<comment type="similarity">
    <text evidence="2">Belongs to the EFG1 family.</text>
</comment>
<dbReference type="GeneID" id="43581508"/>
<dbReference type="PANTHER" id="PTHR33911:SF1">
    <property type="entry name" value="RRNA-PROCESSING PROTEIN EFG1"/>
    <property type="match status" value="1"/>
</dbReference>
<name>A0A5E8BHE3_9ASCO</name>
<dbReference type="PANTHER" id="PTHR33911">
    <property type="entry name" value="RRNA-PROCESSING PROTEIN EFG1"/>
    <property type="match status" value="1"/>
</dbReference>